<reference evidence="5 6" key="1">
    <citation type="journal article" date="2019" name="Front. Microbiol.">
        <title>Genomes of Neutrophilic Sulfur-Oxidizing Chemolithoautotrophs Representing 9 Proteobacterial Species From 8 Genera.</title>
        <authorList>
            <person name="Watanabe T."/>
            <person name="Kojima H."/>
            <person name="Umezawa K."/>
            <person name="Hori C."/>
            <person name="Takasuka T.E."/>
            <person name="Kato Y."/>
            <person name="Fukui M."/>
        </authorList>
    </citation>
    <scope>NUCLEOTIDE SEQUENCE [LARGE SCALE GENOMIC DNA]</scope>
    <source>
        <strain evidence="5 6">TTN</strain>
    </source>
</reference>
<dbReference type="EMBL" id="BGOW01000026">
    <property type="protein sequence ID" value="GBL46702.1"/>
    <property type="molecule type" value="Genomic_DNA"/>
</dbReference>
<name>A0A401JGH7_9PROT</name>
<dbReference type="RefSeq" id="WP_275937725.1">
    <property type="nucleotide sequence ID" value="NZ_BGOW01000026.1"/>
</dbReference>
<evidence type="ECO:0000256" key="1">
    <source>
        <dbReference type="ARBA" id="ARBA00004370"/>
    </source>
</evidence>
<feature type="domain" description="Glycine zipper 2TM" evidence="4">
    <location>
        <begin position="68"/>
        <end position="108"/>
    </location>
</feature>
<evidence type="ECO:0000313" key="5">
    <source>
        <dbReference type="EMBL" id="GBL46702.1"/>
    </source>
</evidence>
<evidence type="ECO:0000313" key="6">
    <source>
        <dbReference type="Proteomes" id="UP000286806"/>
    </source>
</evidence>
<keyword evidence="6" id="KW-1185">Reference proteome</keyword>
<dbReference type="PANTHER" id="PTHR35603:SF2">
    <property type="entry name" value="OUTER MEMBRANE LIPOPROTEIN"/>
    <property type="match status" value="1"/>
</dbReference>
<dbReference type="InterPro" id="IPR051407">
    <property type="entry name" value="Bact_OM_lipoprot/Surf_antigen"/>
</dbReference>
<dbReference type="PANTHER" id="PTHR35603">
    <property type="match status" value="1"/>
</dbReference>
<keyword evidence="3" id="KW-0732">Signal</keyword>
<sequence>MRTTQLTAGAIALMTLSTAALADRPEYFNDRARVLSSTPIYQQVNEPRRECWTETVDGGYRNEPRSYGGAIIGGVVGGLLGNTVGQGNGRTAATAVGAVTGALVGDNISSNGRRGDGYYQPRQVEHCQTRDNYRQVVSGYNVVYRYRGRNMSTTLPYNPGRFIDVNVAVGENRGGYGGDYRGGYRQVRQHRDWNDDNDD</sequence>
<accession>A0A401JGH7</accession>
<evidence type="ECO:0000256" key="3">
    <source>
        <dbReference type="SAM" id="SignalP"/>
    </source>
</evidence>
<dbReference type="InterPro" id="IPR008816">
    <property type="entry name" value="Gly_zipper_2TM_dom"/>
</dbReference>
<proteinExistence type="predicted"/>
<dbReference type="Proteomes" id="UP000286806">
    <property type="component" value="Unassembled WGS sequence"/>
</dbReference>
<gene>
    <name evidence="5" type="ORF">SFMTTN_2527</name>
</gene>
<feature type="chain" id="PRO_5019140584" evidence="3">
    <location>
        <begin position="23"/>
        <end position="199"/>
    </location>
</feature>
<dbReference type="Pfam" id="PF05433">
    <property type="entry name" value="Rick_17kDa_Anti"/>
    <property type="match status" value="1"/>
</dbReference>
<dbReference type="GO" id="GO:0019867">
    <property type="term" value="C:outer membrane"/>
    <property type="evidence" value="ECO:0007669"/>
    <property type="project" value="InterPro"/>
</dbReference>
<comment type="subcellular location">
    <subcellularLocation>
        <location evidence="1">Membrane</location>
    </subcellularLocation>
</comment>
<organism evidence="5 6">
    <name type="scientific">Sulfuriferula multivorans</name>
    <dbReference type="NCBI Taxonomy" id="1559896"/>
    <lineage>
        <taxon>Bacteria</taxon>
        <taxon>Pseudomonadati</taxon>
        <taxon>Pseudomonadota</taxon>
        <taxon>Betaproteobacteria</taxon>
        <taxon>Nitrosomonadales</taxon>
        <taxon>Sulfuricellaceae</taxon>
        <taxon>Sulfuriferula</taxon>
    </lineage>
</organism>
<comment type="caution">
    <text evidence="5">The sequence shown here is derived from an EMBL/GenBank/DDBJ whole genome shotgun (WGS) entry which is preliminary data.</text>
</comment>
<evidence type="ECO:0000256" key="2">
    <source>
        <dbReference type="ARBA" id="ARBA00023136"/>
    </source>
</evidence>
<feature type="signal peptide" evidence="3">
    <location>
        <begin position="1"/>
        <end position="22"/>
    </location>
</feature>
<protein>
    <submittedName>
        <fullName evidence="5">Possible membrane protein</fullName>
    </submittedName>
</protein>
<keyword evidence="2" id="KW-0472">Membrane</keyword>
<dbReference type="AlphaFoldDB" id="A0A401JGH7"/>
<evidence type="ECO:0000259" key="4">
    <source>
        <dbReference type="Pfam" id="PF05433"/>
    </source>
</evidence>